<dbReference type="RefSeq" id="XP_020897723.2">
    <property type="nucleotide sequence ID" value="XM_021042064.2"/>
</dbReference>
<dbReference type="OrthoDB" id="2101615at2759"/>
<evidence type="ECO:0000256" key="1">
    <source>
        <dbReference type="ARBA" id="ARBA00004141"/>
    </source>
</evidence>
<dbReference type="GO" id="GO:0004930">
    <property type="term" value="F:G protein-coupled receptor activity"/>
    <property type="evidence" value="ECO:0007669"/>
    <property type="project" value="UniProtKB-KW"/>
</dbReference>
<dbReference type="AlphaFoldDB" id="A0A913X242"/>
<protein>
    <recommendedName>
        <fullName evidence="9">G-protein coupled receptors family 1 profile domain-containing protein</fullName>
    </recommendedName>
</protein>
<dbReference type="KEGG" id="epa:110236526"/>
<sequence>MLKRHELLPYGEIVECAFWAILVGSFVLNTMALATFSKLSFMPTLSHYFLVSMVFNDWLRSVLVQTVAVYMNHTNFGKMSSWYCQYFAFTSTFFGLNSIIHLTALAVEKYKTIVNPLANRRHKKEAKIIIPCLWAFSLAWSVCPLIGWSSYSNVPGHYVGCSISWYSSNASDKVYVFSLFAVFFFVPLSTTMYCYVKIYFVLKTLTNKDIKRWGSESLAAKETIKAKVRSTKMAFAMITGFIFAWTPYTIVSLCAAFGYQVHPLVVTCSAIFAKTSTIYNPVILIFLHTNFRKTLLRCMKRLQCKKYLTNEEPINV</sequence>
<dbReference type="PANTHER" id="PTHR24240">
    <property type="entry name" value="OPSIN"/>
    <property type="match status" value="1"/>
</dbReference>
<feature type="transmembrane region" description="Helical" evidence="8">
    <location>
        <begin position="128"/>
        <end position="148"/>
    </location>
</feature>
<dbReference type="Gene3D" id="1.20.1070.10">
    <property type="entry name" value="Rhodopsin 7-helix transmembrane proteins"/>
    <property type="match status" value="1"/>
</dbReference>
<keyword evidence="7" id="KW-0807">Transducer</keyword>
<keyword evidence="3 8" id="KW-1133">Transmembrane helix</keyword>
<dbReference type="SUPFAM" id="SSF81321">
    <property type="entry name" value="Family A G protein-coupled receptor-like"/>
    <property type="match status" value="1"/>
</dbReference>
<evidence type="ECO:0000256" key="4">
    <source>
        <dbReference type="ARBA" id="ARBA00023040"/>
    </source>
</evidence>
<dbReference type="Pfam" id="PF00001">
    <property type="entry name" value="7tm_1"/>
    <property type="match status" value="1"/>
</dbReference>
<evidence type="ECO:0000256" key="3">
    <source>
        <dbReference type="ARBA" id="ARBA00022989"/>
    </source>
</evidence>
<dbReference type="InterPro" id="IPR050125">
    <property type="entry name" value="GPCR_opsins"/>
</dbReference>
<dbReference type="EnsemblMetazoa" id="XM_028658317.1">
    <property type="protein sequence ID" value="XP_028514118.1"/>
    <property type="gene ID" value="LOC110236526"/>
</dbReference>
<evidence type="ECO:0000256" key="2">
    <source>
        <dbReference type="ARBA" id="ARBA00022692"/>
    </source>
</evidence>
<dbReference type="GO" id="GO:0016020">
    <property type="term" value="C:membrane"/>
    <property type="evidence" value="ECO:0007669"/>
    <property type="project" value="UniProtKB-SubCell"/>
</dbReference>
<keyword evidence="11" id="KW-1185">Reference proteome</keyword>
<evidence type="ECO:0000256" key="5">
    <source>
        <dbReference type="ARBA" id="ARBA00023136"/>
    </source>
</evidence>
<feature type="transmembrane region" description="Helical" evidence="8">
    <location>
        <begin position="234"/>
        <end position="258"/>
    </location>
</feature>
<keyword evidence="2 8" id="KW-0812">Transmembrane</keyword>
<dbReference type="OMA" id="NIWGECA"/>
<dbReference type="InterPro" id="IPR000276">
    <property type="entry name" value="GPCR_Rhodpsn"/>
</dbReference>
<feature type="domain" description="G-protein coupled receptors family 1 profile" evidence="9">
    <location>
        <begin position="28"/>
        <end position="284"/>
    </location>
</feature>
<evidence type="ECO:0000256" key="6">
    <source>
        <dbReference type="ARBA" id="ARBA00023170"/>
    </source>
</evidence>
<evidence type="ECO:0000256" key="8">
    <source>
        <dbReference type="SAM" id="Phobius"/>
    </source>
</evidence>
<evidence type="ECO:0000259" key="9">
    <source>
        <dbReference type="PROSITE" id="PS50262"/>
    </source>
</evidence>
<evidence type="ECO:0000313" key="11">
    <source>
        <dbReference type="Proteomes" id="UP000887567"/>
    </source>
</evidence>
<feature type="transmembrane region" description="Helical" evidence="8">
    <location>
        <begin position="174"/>
        <end position="202"/>
    </location>
</feature>
<proteinExistence type="predicted"/>
<dbReference type="Proteomes" id="UP000887567">
    <property type="component" value="Unplaced"/>
</dbReference>
<dbReference type="PRINTS" id="PR00237">
    <property type="entry name" value="GPCRRHODOPSN"/>
</dbReference>
<dbReference type="CDD" id="cd14969">
    <property type="entry name" value="7tmA_Opsins_type2_animals"/>
    <property type="match status" value="1"/>
</dbReference>
<accession>A0A913X242</accession>
<keyword evidence="6" id="KW-0675">Receptor</keyword>
<dbReference type="EnsemblMetazoa" id="XM_021042064.2">
    <property type="protein sequence ID" value="XP_020897723.2"/>
    <property type="gene ID" value="LOC110236526"/>
</dbReference>
<feature type="transmembrane region" description="Helical" evidence="8">
    <location>
        <begin position="264"/>
        <end position="287"/>
    </location>
</feature>
<name>A0A913X242_EXADI</name>
<feature type="transmembrane region" description="Helical" evidence="8">
    <location>
        <begin position="17"/>
        <end position="36"/>
    </location>
</feature>
<comment type="subcellular location">
    <subcellularLocation>
        <location evidence="1">Membrane</location>
        <topology evidence="1">Multi-pass membrane protein</topology>
    </subcellularLocation>
</comment>
<keyword evidence="4" id="KW-0297">G-protein coupled receptor</keyword>
<reference evidence="10" key="1">
    <citation type="submission" date="2022-11" db="UniProtKB">
        <authorList>
            <consortium name="EnsemblMetazoa"/>
        </authorList>
    </citation>
    <scope>IDENTIFICATION</scope>
</reference>
<dbReference type="PROSITE" id="PS50262">
    <property type="entry name" value="G_PROTEIN_RECEP_F1_2"/>
    <property type="match status" value="1"/>
</dbReference>
<dbReference type="InterPro" id="IPR017452">
    <property type="entry name" value="GPCR_Rhodpsn_7TM"/>
</dbReference>
<evidence type="ECO:0000256" key="7">
    <source>
        <dbReference type="ARBA" id="ARBA00023224"/>
    </source>
</evidence>
<keyword evidence="5 8" id="KW-0472">Membrane</keyword>
<feature type="transmembrane region" description="Helical" evidence="8">
    <location>
        <begin position="86"/>
        <end position="107"/>
    </location>
</feature>
<dbReference type="GeneID" id="110236526"/>
<dbReference type="RefSeq" id="XP_028514118.1">
    <property type="nucleotide sequence ID" value="XM_028658317.1"/>
</dbReference>
<evidence type="ECO:0000313" key="10">
    <source>
        <dbReference type="EnsemblMetazoa" id="XP_020897723.2"/>
    </source>
</evidence>
<organism evidence="10 11">
    <name type="scientific">Exaiptasia diaphana</name>
    <name type="common">Tropical sea anemone</name>
    <name type="synonym">Aiptasia pulchella</name>
    <dbReference type="NCBI Taxonomy" id="2652724"/>
    <lineage>
        <taxon>Eukaryota</taxon>
        <taxon>Metazoa</taxon>
        <taxon>Cnidaria</taxon>
        <taxon>Anthozoa</taxon>
        <taxon>Hexacorallia</taxon>
        <taxon>Actiniaria</taxon>
        <taxon>Aiptasiidae</taxon>
        <taxon>Exaiptasia</taxon>
    </lineage>
</organism>